<evidence type="ECO:0000313" key="8">
    <source>
        <dbReference type="Proteomes" id="UP001055460"/>
    </source>
</evidence>
<gene>
    <name evidence="7" type="ORF">NE863_21070</name>
</gene>
<evidence type="ECO:0000256" key="3">
    <source>
        <dbReference type="ARBA" id="ARBA00022692"/>
    </source>
</evidence>
<feature type="transmembrane region" description="Helical" evidence="6">
    <location>
        <begin position="143"/>
        <end position="162"/>
    </location>
</feature>
<evidence type="ECO:0000256" key="5">
    <source>
        <dbReference type="ARBA" id="ARBA00023136"/>
    </source>
</evidence>
<feature type="transmembrane region" description="Helical" evidence="6">
    <location>
        <begin position="182"/>
        <end position="203"/>
    </location>
</feature>
<dbReference type="PANTHER" id="PTHR30086">
    <property type="entry name" value="ARGININE EXPORTER PROTEIN ARGO"/>
    <property type="match status" value="1"/>
</dbReference>
<sequence length="207" mass="20858">MSTLLFGKSLLVGLAVAAPLGPIGALCINRTLERGFWAGVAGGLGTAAADATYAALAAIGFAAFAAVLAIIATPLSLAGGLFMIWLGWSGLRPRSVTAAADVGGRDLIRTTIATFFLTMTSPATILSFAAIFAGLGLAEAGDALSAAVVVMGVFLGSLGWWFFLSGGVAIARTRLPDSFVVWVSRISGLVLIAFGIIAIGAAVKGLL</sequence>
<feature type="transmembrane region" description="Helical" evidence="6">
    <location>
        <begin position="108"/>
        <end position="131"/>
    </location>
</feature>
<keyword evidence="2" id="KW-1003">Cell membrane</keyword>
<dbReference type="GO" id="GO:0015171">
    <property type="term" value="F:amino acid transmembrane transporter activity"/>
    <property type="evidence" value="ECO:0007669"/>
    <property type="project" value="TreeGrafter"/>
</dbReference>
<evidence type="ECO:0000256" key="1">
    <source>
        <dbReference type="ARBA" id="ARBA00004651"/>
    </source>
</evidence>
<evidence type="ECO:0000256" key="4">
    <source>
        <dbReference type="ARBA" id="ARBA00022989"/>
    </source>
</evidence>
<dbReference type="Pfam" id="PF01810">
    <property type="entry name" value="LysE"/>
    <property type="match status" value="1"/>
</dbReference>
<dbReference type="AlphaFoldDB" id="A0A9Q9DCI8"/>
<keyword evidence="3 6" id="KW-0812">Transmembrane</keyword>
<geneLocation type="plasmid" evidence="7 8">
    <name>pA</name>
</geneLocation>
<proteinExistence type="predicted"/>
<keyword evidence="5 6" id="KW-0472">Membrane</keyword>
<evidence type="ECO:0000313" key="7">
    <source>
        <dbReference type="EMBL" id="USJ26455.1"/>
    </source>
</evidence>
<organism evidence="7 8">
    <name type="scientific">Ensifer adhaerens</name>
    <name type="common">Sinorhizobium morelense</name>
    <dbReference type="NCBI Taxonomy" id="106592"/>
    <lineage>
        <taxon>Bacteria</taxon>
        <taxon>Pseudomonadati</taxon>
        <taxon>Pseudomonadota</taxon>
        <taxon>Alphaproteobacteria</taxon>
        <taxon>Hyphomicrobiales</taxon>
        <taxon>Rhizobiaceae</taxon>
        <taxon>Sinorhizobium/Ensifer group</taxon>
        <taxon>Ensifer</taxon>
    </lineage>
</organism>
<feature type="transmembrane region" description="Helical" evidence="6">
    <location>
        <begin position="63"/>
        <end position="88"/>
    </location>
</feature>
<dbReference type="RefSeq" id="WP_060529120.1">
    <property type="nucleotide sequence ID" value="NZ_CAXURO020000002.1"/>
</dbReference>
<evidence type="ECO:0000256" key="6">
    <source>
        <dbReference type="SAM" id="Phobius"/>
    </source>
</evidence>
<comment type="subcellular location">
    <subcellularLocation>
        <location evidence="1">Cell membrane</location>
        <topology evidence="1">Multi-pass membrane protein</topology>
    </subcellularLocation>
</comment>
<dbReference type="Proteomes" id="UP001055460">
    <property type="component" value="Plasmid pA"/>
</dbReference>
<reference evidence="7" key="1">
    <citation type="submission" date="2022-06" db="EMBL/GenBank/DDBJ databases">
        <title>Physiological and biochemical characterization and genomic elucidation of a strain of the genus Ensifer adhaerens M8 that combines arsenic oxidation and chromium reduction.</title>
        <authorList>
            <person name="Li X."/>
            <person name="Yu c."/>
        </authorList>
    </citation>
    <scope>NUCLEOTIDE SEQUENCE</scope>
    <source>
        <strain evidence="7">M8</strain>
        <plasmid evidence="7">pA</plasmid>
    </source>
</reference>
<accession>A0A9Q9DCI8</accession>
<keyword evidence="7" id="KW-0614">Plasmid</keyword>
<dbReference type="InterPro" id="IPR001123">
    <property type="entry name" value="LeuE-type"/>
</dbReference>
<evidence type="ECO:0000256" key="2">
    <source>
        <dbReference type="ARBA" id="ARBA00022475"/>
    </source>
</evidence>
<name>A0A9Q9DCI8_ENSAD</name>
<dbReference type="EMBL" id="CP098808">
    <property type="protein sequence ID" value="USJ26455.1"/>
    <property type="molecule type" value="Genomic_DNA"/>
</dbReference>
<keyword evidence="4 6" id="KW-1133">Transmembrane helix</keyword>
<protein>
    <submittedName>
        <fullName evidence="7">LysE family translocator</fullName>
    </submittedName>
</protein>
<feature type="transmembrane region" description="Helical" evidence="6">
    <location>
        <begin position="35"/>
        <end position="56"/>
    </location>
</feature>
<dbReference type="PANTHER" id="PTHR30086:SF20">
    <property type="entry name" value="ARGININE EXPORTER PROTEIN ARGO-RELATED"/>
    <property type="match status" value="1"/>
</dbReference>
<dbReference type="GO" id="GO:0005886">
    <property type="term" value="C:plasma membrane"/>
    <property type="evidence" value="ECO:0007669"/>
    <property type="project" value="UniProtKB-SubCell"/>
</dbReference>